<dbReference type="InterPro" id="IPR011990">
    <property type="entry name" value="TPR-like_helical_dom_sf"/>
</dbReference>
<organism evidence="2 3">
    <name type="scientific">Podospora pseudocomata</name>
    <dbReference type="NCBI Taxonomy" id="2093779"/>
    <lineage>
        <taxon>Eukaryota</taxon>
        <taxon>Fungi</taxon>
        <taxon>Dikarya</taxon>
        <taxon>Ascomycota</taxon>
        <taxon>Pezizomycotina</taxon>
        <taxon>Sordariomycetes</taxon>
        <taxon>Sordariomycetidae</taxon>
        <taxon>Sordariales</taxon>
        <taxon>Podosporaceae</taxon>
        <taxon>Podospora</taxon>
    </lineage>
</organism>
<evidence type="ECO:0000259" key="1">
    <source>
        <dbReference type="Pfam" id="PF25000"/>
    </source>
</evidence>
<dbReference type="InterPro" id="IPR056681">
    <property type="entry name" value="DUF7779"/>
</dbReference>
<dbReference type="SUPFAM" id="SSF48452">
    <property type="entry name" value="TPR-like"/>
    <property type="match status" value="1"/>
</dbReference>
<dbReference type="Gene3D" id="1.25.40.10">
    <property type="entry name" value="Tetratricopeptide repeat domain"/>
    <property type="match status" value="1"/>
</dbReference>
<comment type="caution">
    <text evidence="2">The sequence shown here is derived from an EMBL/GenBank/DDBJ whole genome shotgun (WGS) entry which is preliminary data.</text>
</comment>
<evidence type="ECO:0000313" key="3">
    <source>
        <dbReference type="Proteomes" id="UP001323405"/>
    </source>
</evidence>
<dbReference type="Pfam" id="PF13374">
    <property type="entry name" value="TPR_10"/>
    <property type="match status" value="1"/>
</dbReference>
<evidence type="ECO:0000313" key="2">
    <source>
        <dbReference type="EMBL" id="KAK4656562.1"/>
    </source>
</evidence>
<dbReference type="GeneID" id="87902882"/>
<accession>A0ABR0GLE9</accession>
<name>A0ABR0GLE9_9PEZI</name>
<gene>
    <name evidence="2" type="ORF">QC762_0036880</name>
</gene>
<dbReference type="EMBL" id="JAFFHA010000004">
    <property type="protein sequence ID" value="KAK4656562.1"/>
    <property type="molecule type" value="Genomic_DNA"/>
</dbReference>
<sequence>MLLKAIDIGAASQADLQNASNISRSPGGLPLALAQIGGFVTQRKLSLQEVLPLYERYAAKIDARKAPRSDYEHTLSTVWDVSFQKLSANPTRLLYLLFYFDPDGISEDILIHGSEGLSESFAFLSDELDLGDASEELGPEDPFIAYSLNNITLAYTEVNALDLACETHQEAIRLRPKANSDRIGNSYSNMSSLLLRMGRPDEAEEMLARCPSLKDFTVETFLSTGYPRFSGDMVLLSRIRLAQGRTNEALRLASKALAFPSMLYRDGHVSSAVNLLEVVVGISETPVEGQGQQARALFKLSQIQGENGREAESAALQERAV</sequence>
<keyword evidence="3" id="KW-1185">Reference proteome</keyword>
<dbReference type="Proteomes" id="UP001323405">
    <property type="component" value="Unassembled WGS sequence"/>
</dbReference>
<proteinExistence type="predicted"/>
<feature type="domain" description="DUF7779" evidence="1">
    <location>
        <begin position="82"/>
        <end position="137"/>
    </location>
</feature>
<dbReference type="Pfam" id="PF25000">
    <property type="entry name" value="DUF7779"/>
    <property type="match status" value="1"/>
</dbReference>
<dbReference type="RefSeq" id="XP_062745537.1">
    <property type="nucleotide sequence ID" value="XM_062883311.1"/>
</dbReference>
<protein>
    <recommendedName>
        <fullName evidence="1">DUF7779 domain-containing protein</fullName>
    </recommendedName>
</protein>
<reference evidence="2 3" key="1">
    <citation type="journal article" date="2023" name="bioRxiv">
        <title>High-quality genome assemblies of four members of thePodospora anserinaspecies complex.</title>
        <authorList>
            <person name="Ament-Velasquez S.L."/>
            <person name="Vogan A.A."/>
            <person name="Wallerman O."/>
            <person name="Hartmann F."/>
            <person name="Gautier V."/>
            <person name="Silar P."/>
            <person name="Giraud T."/>
            <person name="Johannesson H."/>
        </authorList>
    </citation>
    <scope>NUCLEOTIDE SEQUENCE [LARGE SCALE GENOMIC DNA]</scope>
    <source>
        <strain evidence="2 3">CBS 415.72m</strain>
    </source>
</reference>